<gene>
    <name evidence="3" type="ORF">CFter6_3663</name>
</gene>
<organism evidence="3">
    <name type="scientific">Collimonas fungivorans</name>
    <dbReference type="NCBI Taxonomy" id="158899"/>
    <lineage>
        <taxon>Bacteria</taxon>
        <taxon>Pseudomonadati</taxon>
        <taxon>Pseudomonadota</taxon>
        <taxon>Betaproteobacteria</taxon>
        <taxon>Burkholderiales</taxon>
        <taxon>Oxalobacteraceae</taxon>
        <taxon>Collimonas</taxon>
    </lineage>
</organism>
<name>A0A127PES4_9BURK</name>
<evidence type="ECO:0000313" key="3">
    <source>
        <dbReference type="EMBL" id="AMO96289.1"/>
    </source>
</evidence>
<dbReference type="SMART" id="SM00834">
    <property type="entry name" value="CxxC_CXXC_SSSS"/>
    <property type="match status" value="1"/>
</dbReference>
<sequence length="98" mass="10497">MPLYDIRCSHCDGIFEKLLPLQALEKPLACPYCAEETLAVPLFTGGRVKLRVAERWQARNGAEQLAGRGATGPGTQAGAGRSSVLHNCKGHNCSICDT</sequence>
<feature type="region of interest" description="Disordered" evidence="1">
    <location>
        <begin position="63"/>
        <end position="82"/>
    </location>
</feature>
<dbReference type="InterPro" id="IPR013429">
    <property type="entry name" value="Regulatory_FmdB_Zinc_ribbon"/>
</dbReference>
<dbReference type="PATRIC" id="fig|158899.10.peg.3642"/>
<dbReference type="EMBL" id="CP013232">
    <property type="protein sequence ID" value="AMO96289.1"/>
    <property type="molecule type" value="Genomic_DNA"/>
</dbReference>
<evidence type="ECO:0000259" key="2">
    <source>
        <dbReference type="SMART" id="SM00834"/>
    </source>
</evidence>
<dbReference type="AlphaFoldDB" id="A0A127PES4"/>
<dbReference type="Proteomes" id="UP000072421">
    <property type="component" value="Chromosome"/>
</dbReference>
<reference evidence="3 4" key="1">
    <citation type="submission" date="2015-11" db="EMBL/GenBank/DDBJ databases">
        <title>Exploring the genomic traits of fungus-feeding bacterial genus Collimonas.</title>
        <authorList>
            <person name="Song C."/>
            <person name="Schmidt R."/>
            <person name="de Jager V."/>
            <person name="Krzyzanowska D."/>
            <person name="Jongedijk E."/>
            <person name="Cankar K."/>
            <person name="Beekwilder J."/>
            <person name="van Veen A."/>
            <person name="de Boer W."/>
            <person name="van Veen J.A."/>
            <person name="Garbeva P."/>
        </authorList>
    </citation>
    <scope>NUCLEOTIDE SEQUENCE [LARGE SCALE GENOMIC DNA]</scope>
    <source>
        <strain evidence="3 4">Ter6</strain>
    </source>
</reference>
<evidence type="ECO:0000313" key="4">
    <source>
        <dbReference type="Proteomes" id="UP000072421"/>
    </source>
</evidence>
<dbReference type="NCBIfam" id="TIGR02605">
    <property type="entry name" value="CxxC_CxxC_SSSS"/>
    <property type="match status" value="1"/>
</dbReference>
<dbReference type="RefSeq" id="WP_061540909.1">
    <property type="nucleotide sequence ID" value="NZ_CP013232.1"/>
</dbReference>
<dbReference type="OrthoDB" id="9813321at2"/>
<accession>A0A127PES4</accession>
<evidence type="ECO:0000256" key="1">
    <source>
        <dbReference type="SAM" id="MobiDB-lite"/>
    </source>
</evidence>
<protein>
    <submittedName>
        <fullName evidence="3">Regulatory, FmdB family domain protein</fullName>
    </submittedName>
</protein>
<feature type="domain" description="Putative regulatory protein FmdB zinc ribbon" evidence="2">
    <location>
        <begin position="1"/>
        <end position="37"/>
    </location>
</feature>
<proteinExistence type="predicted"/>